<dbReference type="InterPro" id="IPR013517">
    <property type="entry name" value="FG-GAP"/>
</dbReference>
<dbReference type="InterPro" id="IPR028994">
    <property type="entry name" value="Integrin_alpha_N"/>
</dbReference>
<dbReference type="SUPFAM" id="SSF69318">
    <property type="entry name" value="Integrin alpha N-terminal domain"/>
    <property type="match status" value="1"/>
</dbReference>
<comment type="caution">
    <text evidence="3">The sequence shown here is derived from an EMBL/GenBank/DDBJ whole genome shotgun (WGS) entry which is preliminary data.</text>
</comment>
<keyword evidence="1" id="KW-0732">Signal</keyword>
<dbReference type="Gene3D" id="2.30.30.100">
    <property type="match status" value="2"/>
</dbReference>
<feature type="transmembrane region" description="Helical" evidence="2">
    <location>
        <begin position="37"/>
        <end position="57"/>
    </location>
</feature>
<proteinExistence type="predicted"/>
<dbReference type="PANTHER" id="PTHR44103">
    <property type="entry name" value="PROPROTEIN CONVERTASE P"/>
    <property type="match status" value="1"/>
</dbReference>
<name>A0A816EAT3_ADIRI</name>
<dbReference type="EMBL" id="CAJNOR010009398">
    <property type="protein sequence ID" value="CAF1644246.1"/>
    <property type="molecule type" value="Genomic_DNA"/>
</dbReference>
<protein>
    <recommendedName>
        <fullName evidence="5">VCBS repeat-containing protein</fullName>
    </recommendedName>
</protein>
<dbReference type="PANTHER" id="PTHR44103:SF1">
    <property type="entry name" value="PROPROTEIN CONVERTASE P"/>
    <property type="match status" value="1"/>
</dbReference>
<dbReference type="Pfam" id="PF13517">
    <property type="entry name" value="FG-GAP_3"/>
    <property type="match status" value="1"/>
</dbReference>
<feature type="non-terminal residue" evidence="3">
    <location>
        <position position="1"/>
    </location>
</feature>
<gene>
    <name evidence="3" type="ORF">XAT740_LOCUS53855</name>
</gene>
<reference evidence="3" key="1">
    <citation type="submission" date="2021-02" db="EMBL/GenBank/DDBJ databases">
        <authorList>
            <person name="Nowell W R."/>
        </authorList>
    </citation>
    <scope>NUCLEOTIDE SEQUENCE</scope>
</reference>
<keyword evidence="2" id="KW-0812">Transmembrane</keyword>
<evidence type="ECO:0000256" key="1">
    <source>
        <dbReference type="ARBA" id="ARBA00022729"/>
    </source>
</evidence>
<sequence length="231" mass="25359">MQKEVNNTMSSTKTYVEPRTLGKYYCTLIWNLLNNRAFAFSLCTIIAMAIGILVVCFKIPKPSGQQCELKFKISDNNLVEFNSAPRFVSVGDFNNDGRLDIVVTNVAGNNIKVFFGYGDGNFGNSVIYSTGPDSKPYSLAVADINNDTILDIVVANFGIHSISIFCGLGNGSFTSPTSISTGISRPYRITVNDFNNDQILDIIVVNYGEQSVSIWYGLGHVMFSNPNEILT</sequence>
<evidence type="ECO:0000313" key="3">
    <source>
        <dbReference type="EMBL" id="CAF1644246.1"/>
    </source>
</evidence>
<dbReference type="Proteomes" id="UP000663828">
    <property type="component" value="Unassembled WGS sequence"/>
</dbReference>
<keyword evidence="2" id="KW-1133">Transmembrane helix</keyword>
<evidence type="ECO:0000256" key="2">
    <source>
        <dbReference type="SAM" id="Phobius"/>
    </source>
</evidence>
<evidence type="ECO:0000313" key="4">
    <source>
        <dbReference type="Proteomes" id="UP000663828"/>
    </source>
</evidence>
<organism evidence="3 4">
    <name type="scientific">Adineta ricciae</name>
    <name type="common">Rotifer</name>
    <dbReference type="NCBI Taxonomy" id="249248"/>
    <lineage>
        <taxon>Eukaryota</taxon>
        <taxon>Metazoa</taxon>
        <taxon>Spiralia</taxon>
        <taxon>Gnathifera</taxon>
        <taxon>Rotifera</taxon>
        <taxon>Eurotatoria</taxon>
        <taxon>Bdelloidea</taxon>
        <taxon>Adinetida</taxon>
        <taxon>Adinetidae</taxon>
        <taxon>Adineta</taxon>
    </lineage>
</organism>
<keyword evidence="4" id="KW-1185">Reference proteome</keyword>
<accession>A0A816EAT3</accession>
<evidence type="ECO:0008006" key="5">
    <source>
        <dbReference type="Google" id="ProtNLM"/>
    </source>
</evidence>
<keyword evidence="2" id="KW-0472">Membrane</keyword>
<dbReference type="AlphaFoldDB" id="A0A816EAT3"/>